<comment type="catalytic activity">
    <reaction evidence="12">
        <text>a triacylglycerol + H2O = a diacylglycerol + a fatty acid + H(+)</text>
        <dbReference type="Rhea" id="RHEA:12044"/>
        <dbReference type="ChEBI" id="CHEBI:15377"/>
        <dbReference type="ChEBI" id="CHEBI:15378"/>
        <dbReference type="ChEBI" id="CHEBI:17855"/>
        <dbReference type="ChEBI" id="CHEBI:18035"/>
        <dbReference type="ChEBI" id="CHEBI:28868"/>
        <dbReference type="EC" id="3.1.1.3"/>
    </reaction>
    <physiologicalReaction direction="left-to-right" evidence="12">
        <dbReference type="Rhea" id="RHEA:12045"/>
    </physiologicalReaction>
</comment>
<evidence type="ECO:0000256" key="28">
    <source>
        <dbReference type="ARBA" id="ARBA00052473"/>
    </source>
</evidence>
<comment type="catalytic activity">
    <reaction evidence="29">
        <text>a sterol ester + H2O = a sterol + a fatty acid + H(+)</text>
        <dbReference type="Rhea" id="RHEA:10100"/>
        <dbReference type="ChEBI" id="CHEBI:15377"/>
        <dbReference type="ChEBI" id="CHEBI:15378"/>
        <dbReference type="ChEBI" id="CHEBI:15889"/>
        <dbReference type="ChEBI" id="CHEBI:28868"/>
        <dbReference type="ChEBI" id="CHEBI:35915"/>
        <dbReference type="EC" id="3.1.1.13"/>
    </reaction>
    <physiologicalReaction direction="left-to-right" evidence="29">
        <dbReference type="Rhea" id="RHEA:10101"/>
    </physiologicalReaction>
</comment>
<evidence type="ECO:0000256" key="8">
    <source>
        <dbReference type="ARBA" id="ARBA00022963"/>
    </source>
</evidence>
<dbReference type="Pfam" id="PF00135">
    <property type="entry name" value="COesterase"/>
    <property type="match status" value="1"/>
</dbReference>
<dbReference type="GO" id="GO:0008126">
    <property type="term" value="F:acetylesterase activity"/>
    <property type="evidence" value="ECO:0007669"/>
    <property type="project" value="UniProtKB-EC"/>
</dbReference>
<evidence type="ECO:0000256" key="2">
    <source>
        <dbReference type="ARBA" id="ARBA00004613"/>
    </source>
</evidence>
<evidence type="ECO:0000256" key="15">
    <source>
        <dbReference type="ARBA" id="ARBA00047427"/>
    </source>
</evidence>
<keyword evidence="9" id="KW-0443">Lipid metabolism</keyword>
<evidence type="ECO:0000256" key="24">
    <source>
        <dbReference type="ARBA" id="ARBA00049296"/>
    </source>
</evidence>
<gene>
    <name evidence="33" type="ORF">NHX12_027926</name>
</gene>
<comment type="catalytic activity">
    <reaction evidence="19">
        <text>12-octadecanoyloxy-octadecanoate + H2O = 12-hydroxyoctadecanoate + octadecanoate + H(+)</text>
        <dbReference type="Rhea" id="RHEA:52080"/>
        <dbReference type="ChEBI" id="CHEBI:15377"/>
        <dbReference type="ChEBI" id="CHEBI:15378"/>
        <dbReference type="ChEBI" id="CHEBI:25629"/>
        <dbReference type="ChEBI" id="CHEBI:84201"/>
        <dbReference type="ChEBI" id="CHEBI:136330"/>
    </reaction>
    <physiologicalReaction direction="left-to-right" evidence="19">
        <dbReference type="Rhea" id="RHEA:52081"/>
    </physiologicalReaction>
</comment>
<dbReference type="PROSITE" id="PS00941">
    <property type="entry name" value="CARBOXYLESTERASE_B_2"/>
    <property type="match status" value="1"/>
</dbReference>
<comment type="catalytic activity">
    <reaction evidence="1">
        <text>9-(9Z-hexadecenoyloxy)-octadecanoate + H2O = (9Z)-hexadecenoate + 9-hydroxy-octadecanoate + H(+)</text>
        <dbReference type="Rhea" id="RHEA:52068"/>
        <dbReference type="ChEBI" id="CHEBI:15377"/>
        <dbReference type="ChEBI" id="CHEBI:15378"/>
        <dbReference type="ChEBI" id="CHEBI:32372"/>
        <dbReference type="ChEBI" id="CHEBI:136286"/>
        <dbReference type="ChEBI" id="CHEBI:136309"/>
    </reaction>
    <physiologicalReaction direction="left-to-right" evidence="1">
        <dbReference type="Rhea" id="RHEA:52069"/>
    </physiologicalReaction>
</comment>
<dbReference type="InterPro" id="IPR029058">
    <property type="entry name" value="AB_hydrolase_fold"/>
</dbReference>
<evidence type="ECO:0000256" key="29">
    <source>
        <dbReference type="ARBA" id="ARBA00053019"/>
    </source>
</evidence>
<keyword evidence="8" id="KW-0442">Lipid degradation</keyword>
<dbReference type="Proteomes" id="UP001148018">
    <property type="component" value="Unassembled WGS sequence"/>
</dbReference>
<dbReference type="SUPFAM" id="SSF53474">
    <property type="entry name" value="alpha/beta-Hydrolases"/>
    <property type="match status" value="1"/>
</dbReference>
<comment type="similarity">
    <text evidence="3 31">Belongs to the type-B carboxylesterase/lipase family.</text>
</comment>
<dbReference type="OrthoDB" id="19653at2759"/>
<evidence type="ECO:0000256" key="3">
    <source>
        <dbReference type="ARBA" id="ARBA00005964"/>
    </source>
</evidence>
<comment type="catalytic activity">
    <reaction evidence="17">
        <text>9-hexadecanoyloxy-octadecanoate + H2O = 9-hydroxy-octadecanoate + hexadecanoate + H(+)</text>
        <dbReference type="Rhea" id="RHEA:52052"/>
        <dbReference type="ChEBI" id="CHEBI:7896"/>
        <dbReference type="ChEBI" id="CHEBI:15377"/>
        <dbReference type="ChEBI" id="CHEBI:15378"/>
        <dbReference type="ChEBI" id="CHEBI:83670"/>
        <dbReference type="ChEBI" id="CHEBI:136286"/>
    </reaction>
    <physiologicalReaction direction="left-to-right" evidence="17">
        <dbReference type="Rhea" id="RHEA:52053"/>
    </physiologicalReaction>
</comment>
<comment type="catalytic activity">
    <reaction evidence="25">
        <text>13-(9Z-hexadecenoyloxy)-octadecanoate + H2O = 13-hydroxy-octadecanoate + (9Z)-hexadecenoate + H(+)</text>
        <dbReference type="Rhea" id="RHEA:52076"/>
        <dbReference type="ChEBI" id="CHEBI:15377"/>
        <dbReference type="ChEBI" id="CHEBI:15378"/>
        <dbReference type="ChEBI" id="CHEBI:32372"/>
        <dbReference type="ChEBI" id="CHEBI:136304"/>
        <dbReference type="ChEBI" id="CHEBI:136315"/>
    </reaction>
    <physiologicalReaction direction="left-to-right" evidence="25">
        <dbReference type="Rhea" id="RHEA:52077"/>
    </physiologicalReaction>
</comment>
<dbReference type="GO" id="GO:0004771">
    <property type="term" value="F:sterol ester esterase activity"/>
    <property type="evidence" value="ECO:0007669"/>
    <property type="project" value="UniProtKB-EC"/>
</dbReference>
<comment type="catalytic activity">
    <reaction evidence="21">
        <text>9-(9Z-octadecenoyloxy)-octadecanoate + H2O = 9-hydroxy-octadecanoate + (9Z)-octadecenoate + H(+)</text>
        <dbReference type="Rhea" id="RHEA:52048"/>
        <dbReference type="ChEBI" id="CHEBI:15377"/>
        <dbReference type="ChEBI" id="CHEBI:15378"/>
        <dbReference type="ChEBI" id="CHEBI:30823"/>
        <dbReference type="ChEBI" id="CHEBI:136282"/>
        <dbReference type="ChEBI" id="CHEBI:136286"/>
    </reaction>
    <physiologicalReaction direction="left-to-right" evidence="21">
        <dbReference type="Rhea" id="RHEA:52049"/>
    </physiologicalReaction>
</comment>
<comment type="catalytic activity">
    <reaction evidence="27">
        <text>an acetyl ester + H2O = an aliphatic alcohol + acetate + H(+)</text>
        <dbReference type="Rhea" id="RHEA:12957"/>
        <dbReference type="ChEBI" id="CHEBI:2571"/>
        <dbReference type="ChEBI" id="CHEBI:15377"/>
        <dbReference type="ChEBI" id="CHEBI:15378"/>
        <dbReference type="ChEBI" id="CHEBI:30089"/>
        <dbReference type="ChEBI" id="CHEBI:47622"/>
        <dbReference type="EC" id="3.1.1.6"/>
    </reaction>
    <physiologicalReaction direction="left-to-right" evidence="27">
        <dbReference type="Rhea" id="RHEA:12958"/>
    </physiologicalReaction>
</comment>
<comment type="catalytic activity">
    <reaction evidence="22">
        <text>9-octadecanoyloxy-octadecanoate + H2O = 9-hydroxy-octadecanoate + octadecanoate + H(+)</text>
        <dbReference type="Rhea" id="RHEA:52096"/>
        <dbReference type="ChEBI" id="CHEBI:15377"/>
        <dbReference type="ChEBI" id="CHEBI:15378"/>
        <dbReference type="ChEBI" id="CHEBI:25629"/>
        <dbReference type="ChEBI" id="CHEBI:136286"/>
        <dbReference type="ChEBI" id="CHEBI:136373"/>
    </reaction>
    <physiologicalReaction direction="left-to-right" evidence="22">
        <dbReference type="Rhea" id="RHEA:52097"/>
    </physiologicalReaction>
</comment>
<name>A0A9Q0EHX4_9TELE</name>
<evidence type="ECO:0000256" key="27">
    <source>
        <dbReference type="ARBA" id="ARBA00051791"/>
    </source>
</evidence>
<evidence type="ECO:0000256" key="9">
    <source>
        <dbReference type="ARBA" id="ARBA00023098"/>
    </source>
</evidence>
<evidence type="ECO:0000256" key="1">
    <source>
        <dbReference type="ARBA" id="ARBA00000923"/>
    </source>
</evidence>
<dbReference type="GO" id="GO:0004806">
    <property type="term" value="F:triacylglycerol lipase activity"/>
    <property type="evidence" value="ECO:0007669"/>
    <property type="project" value="UniProtKB-EC"/>
</dbReference>
<evidence type="ECO:0000256" key="14">
    <source>
        <dbReference type="ARBA" id="ARBA00047368"/>
    </source>
</evidence>
<evidence type="ECO:0000313" key="34">
    <source>
        <dbReference type="Proteomes" id="UP001148018"/>
    </source>
</evidence>
<dbReference type="GO" id="GO:0016042">
    <property type="term" value="P:lipid catabolic process"/>
    <property type="evidence" value="ECO:0007669"/>
    <property type="project" value="UniProtKB-KW"/>
</dbReference>
<comment type="catalytic activity">
    <reaction evidence="28">
        <text>5-(9Z-hexadecenoyloxy)-octadecanoate + H2O = 5-hydroxy-octadecanoate + (9Z)-hexadecenoate + H(+)</text>
        <dbReference type="Rhea" id="RHEA:52092"/>
        <dbReference type="ChEBI" id="CHEBI:15377"/>
        <dbReference type="ChEBI" id="CHEBI:15378"/>
        <dbReference type="ChEBI" id="CHEBI:32372"/>
        <dbReference type="ChEBI" id="CHEBI:136369"/>
        <dbReference type="ChEBI" id="CHEBI:136370"/>
    </reaction>
    <physiologicalReaction direction="left-to-right" evidence="28">
        <dbReference type="Rhea" id="RHEA:52093"/>
    </physiologicalReaction>
</comment>
<dbReference type="EC" id="3.1.1.-" evidence="31"/>
<evidence type="ECO:0000256" key="22">
    <source>
        <dbReference type="ARBA" id="ARBA00049221"/>
    </source>
</evidence>
<evidence type="ECO:0000256" key="21">
    <source>
        <dbReference type="ARBA" id="ARBA00048800"/>
    </source>
</evidence>
<comment type="subunit">
    <text evidence="30">Interacts with CLC.</text>
</comment>
<evidence type="ECO:0000256" key="7">
    <source>
        <dbReference type="ARBA" id="ARBA00022801"/>
    </source>
</evidence>
<evidence type="ECO:0000256" key="25">
    <source>
        <dbReference type="ARBA" id="ARBA00049322"/>
    </source>
</evidence>
<comment type="catalytic activity">
    <reaction evidence="14">
        <text>12-hexadecanoyloxy-octadecanoate + H2O = 12-hydroxyoctadecanoate + hexadecanoate + H(+)</text>
        <dbReference type="Rhea" id="RHEA:52056"/>
        <dbReference type="ChEBI" id="CHEBI:7896"/>
        <dbReference type="ChEBI" id="CHEBI:15377"/>
        <dbReference type="ChEBI" id="CHEBI:15378"/>
        <dbReference type="ChEBI" id="CHEBI:83677"/>
        <dbReference type="ChEBI" id="CHEBI:84201"/>
    </reaction>
    <physiologicalReaction direction="left-to-right" evidence="14">
        <dbReference type="Rhea" id="RHEA:52057"/>
    </physiologicalReaction>
</comment>
<evidence type="ECO:0000256" key="4">
    <source>
        <dbReference type="ARBA" id="ARBA00022487"/>
    </source>
</evidence>
<evidence type="ECO:0000256" key="5">
    <source>
        <dbReference type="ARBA" id="ARBA00022525"/>
    </source>
</evidence>
<keyword evidence="5" id="KW-0964">Secreted</keyword>
<protein>
    <recommendedName>
        <fullName evidence="31">Carboxylic ester hydrolase</fullName>
        <ecNumber evidence="31">3.1.1.-</ecNumber>
    </recommendedName>
</protein>
<evidence type="ECO:0000259" key="32">
    <source>
        <dbReference type="Pfam" id="PF00135"/>
    </source>
</evidence>
<feature type="signal peptide" evidence="31">
    <location>
        <begin position="1"/>
        <end position="21"/>
    </location>
</feature>
<evidence type="ECO:0000256" key="12">
    <source>
        <dbReference type="ARBA" id="ARBA00023369"/>
    </source>
</evidence>
<dbReference type="GO" id="GO:0005576">
    <property type="term" value="C:extracellular region"/>
    <property type="evidence" value="ECO:0007669"/>
    <property type="project" value="UniProtKB-SubCell"/>
</dbReference>
<comment type="catalytic activity">
    <reaction evidence="20">
        <text>12-(9Z-octadecenoyloxy)-octadecanoate + H2O = 12-hydroxyoctadecanoate + (9Z)-octadecenoate + H(+)</text>
        <dbReference type="Rhea" id="RHEA:52060"/>
        <dbReference type="ChEBI" id="CHEBI:15377"/>
        <dbReference type="ChEBI" id="CHEBI:15378"/>
        <dbReference type="ChEBI" id="CHEBI:30823"/>
        <dbReference type="ChEBI" id="CHEBI:84201"/>
        <dbReference type="ChEBI" id="CHEBI:136302"/>
    </reaction>
    <physiologicalReaction direction="left-to-right" evidence="20">
        <dbReference type="Rhea" id="RHEA:52061"/>
    </physiologicalReaction>
</comment>
<dbReference type="EMBL" id="JANIIK010000043">
    <property type="protein sequence ID" value="KAJ3605883.1"/>
    <property type="molecule type" value="Genomic_DNA"/>
</dbReference>
<comment type="catalytic activity">
    <reaction evidence="16">
        <text>cholesteryl (9Z-octadecenoate) + H2O = cholesterol + (9Z)-octadecenoate + H(+)</text>
        <dbReference type="Rhea" id="RHEA:33875"/>
        <dbReference type="ChEBI" id="CHEBI:15377"/>
        <dbReference type="ChEBI" id="CHEBI:15378"/>
        <dbReference type="ChEBI" id="CHEBI:16113"/>
        <dbReference type="ChEBI" id="CHEBI:30823"/>
        <dbReference type="ChEBI" id="CHEBI:46898"/>
    </reaction>
    <physiologicalReaction direction="left-to-right" evidence="16">
        <dbReference type="Rhea" id="RHEA:33876"/>
    </physiologicalReaction>
</comment>
<accession>A0A9Q0EHX4</accession>
<keyword evidence="10" id="KW-1015">Disulfide bond</keyword>
<evidence type="ECO:0000256" key="19">
    <source>
        <dbReference type="ARBA" id="ARBA00048680"/>
    </source>
</evidence>
<evidence type="ECO:0000256" key="26">
    <source>
        <dbReference type="ARBA" id="ARBA00049428"/>
    </source>
</evidence>
<comment type="catalytic activity">
    <reaction evidence="13">
        <text>a butanoate ester + H2O = an aliphatic alcohol + butanoate + H(+)</text>
        <dbReference type="Rhea" id="RHEA:47348"/>
        <dbReference type="ChEBI" id="CHEBI:2571"/>
        <dbReference type="ChEBI" id="CHEBI:15377"/>
        <dbReference type="ChEBI" id="CHEBI:15378"/>
        <dbReference type="ChEBI" id="CHEBI:17968"/>
        <dbReference type="ChEBI" id="CHEBI:50477"/>
    </reaction>
    <physiologicalReaction direction="left-to-right" evidence="13">
        <dbReference type="Rhea" id="RHEA:47349"/>
    </physiologicalReaction>
</comment>
<comment type="catalytic activity">
    <reaction evidence="18">
        <text>1,2,3-tri-(9Z-octadecenoyl)-glycerol + H2O = di-(9Z)-octadecenoylglycerol + (9Z)-octadecenoate + H(+)</text>
        <dbReference type="Rhea" id="RHEA:38575"/>
        <dbReference type="ChEBI" id="CHEBI:15377"/>
        <dbReference type="ChEBI" id="CHEBI:15378"/>
        <dbReference type="ChEBI" id="CHEBI:30823"/>
        <dbReference type="ChEBI" id="CHEBI:53753"/>
        <dbReference type="ChEBI" id="CHEBI:75945"/>
    </reaction>
    <physiologicalReaction direction="left-to-right" evidence="18">
        <dbReference type="Rhea" id="RHEA:38576"/>
    </physiologicalReaction>
</comment>
<feature type="domain" description="Carboxylesterase type B" evidence="32">
    <location>
        <begin position="26"/>
        <end position="541"/>
    </location>
</feature>
<evidence type="ECO:0000256" key="23">
    <source>
        <dbReference type="ARBA" id="ARBA00049290"/>
    </source>
</evidence>
<evidence type="ECO:0000256" key="16">
    <source>
        <dbReference type="ARBA" id="ARBA00047653"/>
    </source>
</evidence>
<evidence type="ECO:0000256" key="13">
    <source>
        <dbReference type="ARBA" id="ARBA00033629"/>
    </source>
</evidence>
<dbReference type="FunFam" id="3.40.50.1820:FF:000100">
    <property type="entry name" value="Carboxylic ester hydrolase"/>
    <property type="match status" value="1"/>
</dbReference>
<dbReference type="Gene3D" id="3.40.50.1820">
    <property type="entry name" value="alpha/beta hydrolase"/>
    <property type="match status" value="1"/>
</dbReference>
<evidence type="ECO:0000256" key="31">
    <source>
        <dbReference type="RuleBase" id="RU361235"/>
    </source>
</evidence>
<evidence type="ECO:0000256" key="18">
    <source>
        <dbReference type="ARBA" id="ARBA00048386"/>
    </source>
</evidence>
<comment type="catalytic activity">
    <reaction evidence="26">
        <text>12-(9Z-hexadecenoyloxy)-octadecanoate + H2O = 12-hydroxyoctadecanoate + (9Z)-hexadecenoate + H(+)</text>
        <dbReference type="Rhea" id="RHEA:52072"/>
        <dbReference type="ChEBI" id="CHEBI:15377"/>
        <dbReference type="ChEBI" id="CHEBI:15378"/>
        <dbReference type="ChEBI" id="CHEBI:32372"/>
        <dbReference type="ChEBI" id="CHEBI:84201"/>
        <dbReference type="ChEBI" id="CHEBI:136312"/>
    </reaction>
    <physiologicalReaction direction="left-to-right" evidence="26">
        <dbReference type="Rhea" id="RHEA:52073"/>
    </physiologicalReaction>
</comment>
<reference evidence="33" key="1">
    <citation type="submission" date="2022-07" db="EMBL/GenBank/DDBJ databases">
        <title>Chromosome-level genome of Muraenolepis orangiensis.</title>
        <authorList>
            <person name="Kim J."/>
        </authorList>
    </citation>
    <scope>NUCLEOTIDE SEQUENCE</scope>
    <source>
        <strain evidence="33">KU_S4_2022</strain>
        <tissue evidence="33">Muscle</tissue>
    </source>
</reference>
<dbReference type="InterPro" id="IPR019819">
    <property type="entry name" value="Carboxylesterase_B_CS"/>
</dbReference>
<comment type="caution">
    <text evidence="33">The sequence shown here is derived from an EMBL/GenBank/DDBJ whole genome shotgun (WGS) entry which is preliminary data.</text>
</comment>
<dbReference type="InterPro" id="IPR019826">
    <property type="entry name" value="Carboxylesterase_B_AS"/>
</dbReference>
<keyword evidence="4" id="KW-0719">Serine esterase</keyword>
<evidence type="ECO:0000256" key="11">
    <source>
        <dbReference type="ARBA" id="ARBA00023180"/>
    </source>
</evidence>
<keyword evidence="6 31" id="KW-0732">Signal</keyword>
<dbReference type="PANTHER" id="PTHR43903">
    <property type="entry name" value="NEUROLIGIN"/>
    <property type="match status" value="1"/>
</dbReference>
<evidence type="ECO:0000256" key="30">
    <source>
        <dbReference type="ARBA" id="ARBA00064516"/>
    </source>
</evidence>
<keyword evidence="34" id="KW-1185">Reference proteome</keyword>
<organism evidence="33 34">
    <name type="scientific">Muraenolepis orangiensis</name>
    <name type="common">Patagonian moray cod</name>
    <dbReference type="NCBI Taxonomy" id="630683"/>
    <lineage>
        <taxon>Eukaryota</taxon>
        <taxon>Metazoa</taxon>
        <taxon>Chordata</taxon>
        <taxon>Craniata</taxon>
        <taxon>Vertebrata</taxon>
        <taxon>Euteleostomi</taxon>
        <taxon>Actinopterygii</taxon>
        <taxon>Neopterygii</taxon>
        <taxon>Teleostei</taxon>
        <taxon>Neoteleostei</taxon>
        <taxon>Acanthomorphata</taxon>
        <taxon>Zeiogadaria</taxon>
        <taxon>Gadariae</taxon>
        <taxon>Gadiformes</taxon>
        <taxon>Muraenolepidoidei</taxon>
        <taxon>Muraenolepididae</taxon>
        <taxon>Muraenolepis</taxon>
    </lineage>
</organism>
<proteinExistence type="inferred from homology"/>
<evidence type="ECO:0000256" key="10">
    <source>
        <dbReference type="ARBA" id="ARBA00023157"/>
    </source>
</evidence>
<comment type="catalytic activity">
    <reaction evidence="23">
        <text>1,2,3-trioctanoylglycerol + H2O = dioctanoylglycerol + octanoate + H(+)</text>
        <dbReference type="Rhea" id="RHEA:47864"/>
        <dbReference type="ChEBI" id="CHEBI:15377"/>
        <dbReference type="ChEBI" id="CHEBI:15378"/>
        <dbReference type="ChEBI" id="CHEBI:25646"/>
        <dbReference type="ChEBI" id="CHEBI:76978"/>
        <dbReference type="ChEBI" id="CHEBI:88066"/>
    </reaction>
    <physiologicalReaction direction="left-to-right" evidence="23">
        <dbReference type="Rhea" id="RHEA:47865"/>
    </physiologicalReaction>
</comment>
<keyword evidence="7 31" id="KW-0378">Hydrolase</keyword>
<comment type="catalytic activity">
    <reaction evidence="15">
        <text>13-octadecanoyloxy-octadecanoate + H2O = 13-hydroxy-octadecanoate + octadecanoate + H(+)</text>
        <dbReference type="Rhea" id="RHEA:52084"/>
        <dbReference type="ChEBI" id="CHEBI:15377"/>
        <dbReference type="ChEBI" id="CHEBI:15378"/>
        <dbReference type="ChEBI" id="CHEBI:25629"/>
        <dbReference type="ChEBI" id="CHEBI:136304"/>
        <dbReference type="ChEBI" id="CHEBI:136335"/>
    </reaction>
    <physiologicalReaction direction="left-to-right" evidence="15">
        <dbReference type="Rhea" id="RHEA:52085"/>
    </physiologicalReaction>
</comment>
<dbReference type="CDD" id="cd00312">
    <property type="entry name" value="Esterase_lipase"/>
    <property type="match status" value="1"/>
</dbReference>
<evidence type="ECO:0000256" key="17">
    <source>
        <dbReference type="ARBA" id="ARBA00047863"/>
    </source>
</evidence>
<dbReference type="InterPro" id="IPR051093">
    <property type="entry name" value="Neuroligin/BSAL"/>
</dbReference>
<dbReference type="AlphaFoldDB" id="A0A9Q0EHX4"/>
<comment type="subcellular location">
    <subcellularLocation>
        <location evidence="2">Secreted</location>
    </subcellularLocation>
</comment>
<sequence>MVMKTLGILAVVALSLGTASASSLGTVYTEGGLVEGKNIRLGYRHHMDVFKGIPFADMPGRFEKPQRHPGWDGILKATEYAKRCMQLTLLLTEARGSEDCLYLNIWVPHGRQVSANLPVMVWLYGGGFLMGGSMGANFLDNYLYSGQEIAARGNVIVVTPGYRVGTLGFLSSGDASGPGNYGLWDQQAAIAWVHRNIRSFGGDPDNITLFGESAGAVSVSLQILSPHSKGLIKRGISQSGVALCPWAINRNPRQFAEKVAQMVNCPIDDTMMSCLKVTDPVALTLAGKPSLNGSPENPLVNQLLLLPVIDGDFLPDDPGNLFHNAADVDIMAGINDMDGHLFTAVDMPSINRPMVDTSVDDMRTLLGSYTKGKAAQDTAFSQYTTGWGDKPSRELVKQTVVHIGTDYIFLVPTQAALYLHAANATSGRTYSYLFSEPHRLAGLGKPYASWMGADHSDELQYMFGKPFSSPLGYWPRHRDVSGYMIAYWTNFAKTGDPNKGLSVPATWPQFTTTGHKFLEINSKMNQHFVQQKMRLRFVHFWTSILPGLKAEKMYE</sequence>
<evidence type="ECO:0000256" key="20">
    <source>
        <dbReference type="ARBA" id="ARBA00048701"/>
    </source>
</evidence>
<dbReference type="PROSITE" id="PS00122">
    <property type="entry name" value="CARBOXYLESTERASE_B_1"/>
    <property type="match status" value="1"/>
</dbReference>
<evidence type="ECO:0000313" key="33">
    <source>
        <dbReference type="EMBL" id="KAJ3605883.1"/>
    </source>
</evidence>
<feature type="chain" id="PRO_5040540996" description="Carboxylic ester hydrolase" evidence="31">
    <location>
        <begin position="22"/>
        <end position="555"/>
    </location>
</feature>
<keyword evidence="11" id="KW-0325">Glycoprotein</keyword>
<comment type="catalytic activity">
    <reaction evidence="24">
        <text>13-(9Z-octadecenoyloxy)-octadecanoate + H2O = 13-hydroxy-octadecanoate + (9Z)-octadecenoate + H(+)</text>
        <dbReference type="Rhea" id="RHEA:52064"/>
        <dbReference type="ChEBI" id="CHEBI:15377"/>
        <dbReference type="ChEBI" id="CHEBI:15378"/>
        <dbReference type="ChEBI" id="CHEBI:30823"/>
        <dbReference type="ChEBI" id="CHEBI:136303"/>
        <dbReference type="ChEBI" id="CHEBI:136304"/>
    </reaction>
    <physiologicalReaction direction="left-to-right" evidence="24">
        <dbReference type="Rhea" id="RHEA:52065"/>
    </physiologicalReaction>
</comment>
<dbReference type="InterPro" id="IPR002018">
    <property type="entry name" value="CarbesteraseB"/>
</dbReference>
<evidence type="ECO:0000256" key="6">
    <source>
        <dbReference type="ARBA" id="ARBA00022729"/>
    </source>
</evidence>